<dbReference type="Gene3D" id="3.10.450.100">
    <property type="entry name" value="NTF2-like, domain 1"/>
    <property type="match status" value="1"/>
</dbReference>
<protein>
    <submittedName>
        <fullName evidence="4">Penicillin-binding transpeptidase domain-containing protein</fullName>
    </submittedName>
</protein>
<dbReference type="InterPro" id="IPR007887">
    <property type="entry name" value="MecA_N"/>
</dbReference>
<feature type="domain" description="Penicillin-binding protein transpeptidase" evidence="2">
    <location>
        <begin position="230"/>
        <end position="503"/>
    </location>
</feature>
<sequence>MLAILVAIVAVTAASALAVAASRRTHGTAEQIARSYFQAWGRSDVPGMSALVHEAPSDFFEQHRTFSTSLGVDEIELKPGAVRATGEESAEVPFSGRRKLRALGWWEFESTLRLAVREGAWRVLWTPETLHPLLKDGGILEIDKVESPSVVLVTAEGEKFPADSYARHYLDRLAAGYPNAVGQALQVILPDDSVRRLISTVDKPKRQRTTLSRPIQAAAARALDGVPEAAIVAIRSSTGEVLAVADRLSGGERAFSTFYPPGSTFKVVVAAALLRSGLTPSDPVGCPAAYTVPFSVTIPNADDADRGTLPFLEAFAHSCNTSFVEQAVTRLGPEELTEVSAEWGFRPMTLPTGVGGGCGQLGDLTDPDNFGEAVIGGVSTVTATPLCMAAVAAAVESGVWRSPRLLPAKEAERLDGPAPSEVELGEDVAGALREMMSATVSMGTAAGMGLPEGTAGKTGTAEVAQQRSHAWLIGYRDDVAFAVFVRNGGSGRAAAVPIAARFLQGL</sequence>
<comment type="caution">
    <text evidence="4">The sequence shown here is derived from an EMBL/GenBank/DDBJ whole genome shotgun (WGS) entry which is preliminary data.</text>
</comment>
<dbReference type="Pfam" id="PF00905">
    <property type="entry name" value="Transpeptidase"/>
    <property type="match status" value="1"/>
</dbReference>
<proteinExistence type="predicted"/>
<evidence type="ECO:0000256" key="1">
    <source>
        <dbReference type="SAM" id="SignalP"/>
    </source>
</evidence>
<reference evidence="5" key="1">
    <citation type="journal article" date="2019" name="Int. J. Syst. Evol. Microbiol.">
        <title>The Global Catalogue of Microorganisms (GCM) 10K type strain sequencing project: providing services to taxonomists for standard genome sequencing and annotation.</title>
        <authorList>
            <consortium name="The Broad Institute Genomics Platform"/>
            <consortium name="The Broad Institute Genome Sequencing Center for Infectious Disease"/>
            <person name="Wu L."/>
            <person name="Ma J."/>
        </authorList>
    </citation>
    <scope>NUCLEOTIDE SEQUENCE [LARGE SCALE GENOMIC DNA]</scope>
    <source>
        <strain evidence="5">JCM 11136</strain>
    </source>
</reference>
<feature type="domain" description="NTF2-like N-terminal transpeptidase" evidence="3">
    <location>
        <begin position="28"/>
        <end position="137"/>
    </location>
</feature>
<dbReference type="Gene3D" id="3.40.710.10">
    <property type="entry name" value="DD-peptidase/beta-lactamase superfamily"/>
    <property type="match status" value="1"/>
</dbReference>
<dbReference type="Pfam" id="PF05223">
    <property type="entry name" value="MecA_N"/>
    <property type="match status" value="1"/>
</dbReference>
<keyword evidence="1" id="KW-0732">Signal</keyword>
<dbReference type="InterPro" id="IPR050515">
    <property type="entry name" value="Beta-lactam/transpept"/>
</dbReference>
<evidence type="ECO:0000259" key="3">
    <source>
        <dbReference type="Pfam" id="PF05223"/>
    </source>
</evidence>
<accession>A0ABP3Z986</accession>
<dbReference type="SUPFAM" id="SSF56601">
    <property type="entry name" value="beta-lactamase/transpeptidase-like"/>
    <property type="match status" value="1"/>
</dbReference>
<dbReference type="InterPro" id="IPR001460">
    <property type="entry name" value="PCN-bd_Tpept"/>
</dbReference>
<feature type="chain" id="PRO_5045591492" evidence="1">
    <location>
        <begin position="21"/>
        <end position="506"/>
    </location>
</feature>
<dbReference type="InterPro" id="IPR012338">
    <property type="entry name" value="Beta-lactam/transpept-like"/>
</dbReference>
<dbReference type="Proteomes" id="UP001501578">
    <property type="component" value="Unassembled WGS sequence"/>
</dbReference>
<dbReference type="PANTHER" id="PTHR30627">
    <property type="entry name" value="PEPTIDOGLYCAN D,D-TRANSPEPTIDASE"/>
    <property type="match status" value="1"/>
</dbReference>
<keyword evidence="5" id="KW-1185">Reference proteome</keyword>
<evidence type="ECO:0000313" key="5">
    <source>
        <dbReference type="Proteomes" id="UP001501578"/>
    </source>
</evidence>
<evidence type="ECO:0000313" key="4">
    <source>
        <dbReference type="EMBL" id="GAA0915410.1"/>
    </source>
</evidence>
<evidence type="ECO:0000259" key="2">
    <source>
        <dbReference type="Pfam" id="PF00905"/>
    </source>
</evidence>
<name>A0ABP3Z986_9ACTN</name>
<dbReference type="PANTHER" id="PTHR30627:SF24">
    <property type="entry name" value="PENICILLIN-BINDING PROTEIN 4B"/>
    <property type="match status" value="1"/>
</dbReference>
<organism evidence="4 5">
    <name type="scientific">Nonomuraea longicatena</name>
    <dbReference type="NCBI Taxonomy" id="83682"/>
    <lineage>
        <taxon>Bacteria</taxon>
        <taxon>Bacillati</taxon>
        <taxon>Actinomycetota</taxon>
        <taxon>Actinomycetes</taxon>
        <taxon>Streptosporangiales</taxon>
        <taxon>Streptosporangiaceae</taxon>
        <taxon>Nonomuraea</taxon>
    </lineage>
</organism>
<dbReference type="EMBL" id="BAAAHQ010000002">
    <property type="protein sequence ID" value="GAA0915410.1"/>
    <property type="molecule type" value="Genomic_DNA"/>
</dbReference>
<gene>
    <name evidence="4" type="ORF">GCM10009560_09710</name>
</gene>
<feature type="signal peptide" evidence="1">
    <location>
        <begin position="1"/>
        <end position="20"/>
    </location>
</feature>